<sequence>MAPTRPNKKSKKRNENQTASPRALLELAAAQLEQGDLETALSAAQNALEATGEGGDFELRALDLLGHIYVEVGEIEDARACFTRAVHLDPDGTLDEKIGGGPEKFLWLAQLSEDGGQDSVRWFERGASALRSQIQVLADLPKRTAEQEALLEEKKRKLAGTLCGVAEVYMTDLSWEADAEQRCEALVTEATLVAPGLAESWQTVANVRISQARVEDARAALTRSMEIWAGLPTTHPDVPDFPARVSLTRLLLEVEMEKEALDVVERLVGDDDESVEAWYLGGWGQYISGEKVKQQVKEKKAEADEEEEEWKTPWASARRWLRQCLRLFEQQEYEDDRLGDHAKELLASIDKELGPAPENDDDDDDDDAWEDANDSGEDEEMAG</sequence>
<evidence type="ECO:0000313" key="4">
    <source>
        <dbReference type="Proteomes" id="UP000272025"/>
    </source>
</evidence>
<feature type="region of interest" description="Disordered" evidence="2">
    <location>
        <begin position="348"/>
        <end position="383"/>
    </location>
</feature>
<dbReference type="SUPFAM" id="SSF48452">
    <property type="entry name" value="TPR-like"/>
    <property type="match status" value="1"/>
</dbReference>
<dbReference type="GeneID" id="39577746"/>
<dbReference type="EMBL" id="ML119058">
    <property type="protein sequence ID" value="ROT36991.1"/>
    <property type="molecule type" value="Genomic_DNA"/>
</dbReference>
<dbReference type="AlphaFoldDB" id="A0A3N2PR54"/>
<gene>
    <name evidence="3" type="ORF">SODALDRAFT_314737</name>
</gene>
<dbReference type="PROSITE" id="PS50293">
    <property type="entry name" value="TPR_REGION"/>
    <property type="match status" value="1"/>
</dbReference>
<accession>A0A3N2PR54</accession>
<dbReference type="PROSITE" id="PS50005">
    <property type="entry name" value="TPR"/>
    <property type="match status" value="1"/>
</dbReference>
<keyword evidence="1" id="KW-0802">TPR repeat</keyword>
<evidence type="ECO:0000256" key="2">
    <source>
        <dbReference type="SAM" id="MobiDB-lite"/>
    </source>
</evidence>
<evidence type="ECO:0000256" key="1">
    <source>
        <dbReference type="PROSITE-ProRule" id="PRU00339"/>
    </source>
</evidence>
<dbReference type="InterPro" id="IPR019734">
    <property type="entry name" value="TPR_rpt"/>
</dbReference>
<organism evidence="3 4">
    <name type="scientific">Sodiomyces alkalinus (strain CBS 110278 / VKM F-3762 / F11)</name>
    <name type="common">Alkaliphilic filamentous fungus</name>
    <dbReference type="NCBI Taxonomy" id="1314773"/>
    <lineage>
        <taxon>Eukaryota</taxon>
        <taxon>Fungi</taxon>
        <taxon>Dikarya</taxon>
        <taxon>Ascomycota</taxon>
        <taxon>Pezizomycotina</taxon>
        <taxon>Sordariomycetes</taxon>
        <taxon>Hypocreomycetidae</taxon>
        <taxon>Glomerellales</taxon>
        <taxon>Plectosphaerellaceae</taxon>
        <taxon>Sodiomyces</taxon>
    </lineage>
</organism>
<dbReference type="CDD" id="cd24142">
    <property type="entry name" value="ACL4-like"/>
    <property type="match status" value="1"/>
</dbReference>
<dbReference type="RefSeq" id="XP_028464797.1">
    <property type="nucleotide sequence ID" value="XM_028609268.1"/>
</dbReference>
<dbReference type="SMART" id="SM00028">
    <property type="entry name" value="TPR"/>
    <property type="match status" value="3"/>
</dbReference>
<dbReference type="Pfam" id="PF13424">
    <property type="entry name" value="TPR_12"/>
    <property type="match status" value="1"/>
</dbReference>
<dbReference type="InterPro" id="IPR011990">
    <property type="entry name" value="TPR-like_helical_dom_sf"/>
</dbReference>
<feature type="compositionally biased region" description="Basic residues" evidence="2">
    <location>
        <begin position="1"/>
        <end position="12"/>
    </location>
</feature>
<dbReference type="Proteomes" id="UP000272025">
    <property type="component" value="Unassembled WGS sequence"/>
</dbReference>
<protein>
    <submittedName>
        <fullName evidence="3">TPR domain-containing protein</fullName>
    </submittedName>
</protein>
<proteinExistence type="predicted"/>
<dbReference type="Gene3D" id="1.25.40.10">
    <property type="entry name" value="Tetratricopeptide repeat domain"/>
    <property type="match status" value="1"/>
</dbReference>
<evidence type="ECO:0000313" key="3">
    <source>
        <dbReference type="EMBL" id="ROT36991.1"/>
    </source>
</evidence>
<reference evidence="3 4" key="1">
    <citation type="journal article" date="2018" name="Mol. Ecol.">
        <title>The obligate alkalophilic soda-lake fungus Sodiomyces alkalinus has shifted to a protein diet.</title>
        <authorList>
            <person name="Grum-Grzhimaylo A.A."/>
            <person name="Falkoski D.L."/>
            <person name="van den Heuvel J."/>
            <person name="Valero-Jimenez C.A."/>
            <person name="Min B."/>
            <person name="Choi I.G."/>
            <person name="Lipzen A."/>
            <person name="Daum C.G."/>
            <person name="Aanen D.K."/>
            <person name="Tsang A."/>
            <person name="Henrissat B."/>
            <person name="Bilanenko E.N."/>
            <person name="de Vries R.P."/>
            <person name="van Kan J.A.L."/>
            <person name="Grigoriev I.V."/>
            <person name="Debets A.J.M."/>
        </authorList>
    </citation>
    <scope>NUCLEOTIDE SEQUENCE [LARGE SCALE GENOMIC DNA]</scope>
    <source>
        <strain evidence="3 4">F11</strain>
    </source>
</reference>
<feature type="compositionally biased region" description="Acidic residues" evidence="2">
    <location>
        <begin position="358"/>
        <end position="383"/>
    </location>
</feature>
<dbReference type="STRING" id="1314773.A0A3N2PR54"/>
<feature type="region of interest" description="Disordered" evidence="2">
    <location>
        <begin position="1"/>
        <end position="21"/>
    </location>
</feature>
<feature type="repeat" description="TPR" evidence="1">
    <location>
        <begin position="59"/>
        <end position="92"/>
    </location>
</feature>
<name>A0A3N2PR54_SODAK</name>
<keyword evidence="4" id="KW-1185">Reference proteome</keyword>
<dbReference type="OrthoDB" id="1914839at2759"/>